<reference evidence="3" key="1">
    <citation type="submission" date="2015-07" db="EMBL/GenBank/DDBJ databases">
        <authorList>
            <consortium name="Consortium for Microbial Forensics and Genomics (microFORGE)"/>
            <person name="Knight B.M."/>
            <person name="Roberts D.P."/>
            <person name="Lin D."/>
            <person name="Hari K."/>
            <person name="Fletcher J."/>
            <person name="Melcher U."/>
            <person name="Blagden T."/>
            <person name="Winegar R.A."/>
        </authorList>
    </citation>
    <scope>NUCLEOTIDE SEQUENCE [LARGE SCALE GENOMIC DNA]</scope>
    <source>
        <strain evidence="3">NRRL B-1447</strain>
    </source>
</reference>
<dbReference type="AlphaFoldDB" id="A0A0L8M5J2"/>
<dbReference type="InterPro" id="IPR039422">
    <property type="entry name" value="MarR/SlyA-like"/>
</dbReference>
<dbReference type="InterPro" id="IPR036390">
    <property type="entry name" value="WH_DNA-bd_sf"/>
</dbReference>
<dbReference type="PATRIC" id="fig|1961.12.peg.6669"/>
<dbReference type="PRINTS" id="PR00598">
    <property type="entry name" value="HTHMARR"/>
</dbReference>
<dbReference type="Gene3D" id="1.10.10.10">
    <property type="entry name" value="Winged helix-like DNA-binding domain superfamily/Winged helix DNA-binding domain"/>
    <property type="match status" value="1"/>
</dbReference>
<proteinExistence type="predicted"/>
<dbReference type="SUPFAM" id="SSF46785">
    <property type="entry name" value="Winged helix' DNA-binding domain"/>
    <property type="match status" value="1"/>
</dbReference>
<comment type="caution">
    <text evidence="2">The sequence shown here is derived from an EMBL/GenBank/DDBJ whole genome shotgun (WGS) entry which is preliminary data.</text>
</comment>
<dbReference type="GO" id="GO:0003700">
    <property type="term" value="F:DNA-binding transcription factor activity"/>
    <property type="evidence" value="ECO:0007669"/>
    <property type="project" value="InterPro"/>
</dbReference>
<dbReference type="Proteomes" id="UP000037084">
    <property type="component" value="Unassembled WGS sequence"/>
</dbReference>
<accession>A0A0L8M5J2</accession>
<dbReference type="PROSITE" id="PS50995">
    <property type="entry name" value="HTH_MARR_2"/>
    <property type="match status" value="1"/>
</dbReference>
<protein>
    <recommendedName>
        <fullName evidence="1">HTH marR-type domain-containing protein</fullName>
    </recommendedName>
</protein>
<dbReference type="InterPro" id="IPR036388">
    <property type="entry name" value="WH-like_DNA-bd_sf"/>
</dbReference>
<dbReference type="PANTHER" id="PTHR33164:SF103">
    <property type="entry name" value="REGULATORY PROTEIN MARR"/>
    <property type="match status" value="1"/>
</dbReference>
<dbReference type="SMART" id="SM00347">
    <property type="entry name" value="HTH_MARR"/>
    <property type="match status" value="1"/>
</dbReference>
<name>A0A0L8M5J2_STRVG</name>
<sequence length="143" mass="15521">MACGVAEAAGALMDLWERAAQSAPPRLSALQLRALVGVRGSPGINLTRLSEEIAATAPATSRLCDRLEAAGLLRRDRADSDRREIVLTLTEHGRQAIDVLVVQRSRAIYEVLGHVPVEQCRELLSGLQAFTRAAETALPDRRQ</sequence>
<evidence type="ECO:0000259" key="1">
    <source>
        <dbReference type="PROSITE" id="PS50995"/>
    </source>
</evidence>
<dbReference type="PANTHER" id="PTHR33164">
    <property type="entry name" value="TRANSCRIPTIONAL REGULATOR, MARR FAMILY"/>
    <property type="match status" value="1"/>
</dbReference>
<evidence type="ECO:0000313" key="3">
    <source>
        <dbReference type="Proteomes" id="UP000037084"/>
    </source>
</evidence>
<dbReference type="Pfam" id="PF01047">
    <property type="entry name" value="MarR"/>
    <property type="match status" value="1"/>
</dbReference>
<feature type="domain" description="HTH marR-type" evidence="1">
    <location>
        <begin position="1"/>
        <end position="132"/>
    </location>
</feature>
<dbReference type="EMBL" id="LGUV01000360">
    <property type="protein sequence ID" value="KOG45707.1"/>
    <property type="molecule type" value="Genomic_DNA"/>
</dbReference>
<organism evidence="2 3">
    <name type="scientific">Streptomyces virginiae</name>
    <name type="common">Streptomyces cinnamonensis</name>
    <dbReference type="NCBI Taxonomy" id="1961"/>
    <lineage>
        <taxon>Bacteria</taxon>
        <taxon>Bacillati</taxon>
        <taxon>Actinomycetota</taxon>
        <taxon>Actinomycetes</taxon>
        <taxon>Kitasatosporales</taxon>
        <taxon>Streptomycetaceae</taxon>
        <taxon>Streptomyces</taxon>
    </lineage>
</organism>
<dbReference type="GO" id="GO:0006950">
    <property type="term" value="P:response to stress"/>
    <property type="evidence" value="ECO:0007669"/>
    <property type="project" value="TreeGrafter"/>
</dbReference>
<gene>
    <name evidence="2" type="ORF">ADK75_30065</name>
</gene>
<dbReference type="InterPro" id="IPR000835">
    <property type="entry name" value="HTH_MarR-typ"/>
</dbReference>
<evidence type="ECO:0000313" key="2">
    <source>
        <dbReference type="EMBL" id="KOG45707.1"/>
    </source>
</evidence>